<dbReference type="EMBL" id="ATBP01001284">
    <property type="protein sequence ID" value="ETR67637.1"/>
    <property type="molecule type" value="Genomic_DNA"/>
</dbReference>
<feature type="non-terminal residue" evidence="1">
    <location>
        <position position="1"/>
    </location>
</feature>
<sequence length="96" mass="11723">NREISWNVSDSMFNEMLTIQQELSFPNMKDLITQAVQRYISDIRRESWLYEFKKLQQQVRHSGNFNQLGQSKNEIVDTLREQRKQIFESDYENIYR</sequence>
<protein>
    <submittedName>
        <fullName evidence="1">Uncharacterized protein</fullName>
    </submittedName>
</protein>
<comment type="caution">
    <text evidence="1">The sequence shown here is derived from an EMBL/GenBank/DDBJ whole genome shotgun (WGS) entry which is preliminary data.</text>
</comment>
<organism evidence="1 2">
    <name type="scientific">Candidatus Magnetoglobus multicellularis str. Araruama</name>
    <dbReference type="NCBI Taxonomy" id="890399"/>
    <lineage>
        <taxon>Bacteria</taxon>
        <taxon>Pseudomonadati</taxon>
        <taxon>Thermodesulfobacteriota</taxon>
        <taxon>Desulfobacteria</taxon>
        <taxon>Desulfobacterales</taxon>
        <taxon>Desulfobacteraceae</taxon>
        <taxon>Candidatus Magnetoglobus</taxon>
    </lineage>
</organism>
<dbReference type="AlphaFoldDB" id="A0A1V1NYF5"/>
<accession>A0A1V1NYF5</accession>
<evidence type="ECO:0000313" key="1">
    <source>
        <dbReference type="EMBL" id="ETR67637.1"/>
    </source>
</evidence>
<proteinExistence type="predicted"/>
<evidence type="ECO:0000313" key="2">
    <source>
        <dbReference type="Proteomes" id="UP000189670"/>
    </source>
</evidence>
<reference evidence="2" key="1">
    <citation type="submission" date="2012-11" db="EMBL/GenBank/DDBJ databases">
        <authorList>
            <person name="Lucero-Rivera Y.E."/>
            <person name="Tovar-Ramirez D."/>
        </authorList>
    </citation>
    <scope>NUCLEOTIDE SEQUENCE [LARGE SCALE GENOMIC DNA]</scope>
    <source>
        <strain evidence="2">Araruama</strain>
    </source>
</reference>
<gene>
    <name evidence="1" type="ORF">OMM_11375</name>
</gene>
<dbReference type="Proteomes" id="UP000189670">
    <property type="component" value="Unassembled WGS sequence"/>
</dbReference>
<name>A0A1V1NYF5_9BACT</name>